<sequence length="194" mass="21023">MATSNSALDKDDFTEGWFTAAGDKAPVTAQVSLGYNGSVDSDIRLAPVTLKEDDGNVLDFSGLQLQLRGDRDGKAVEIHGNAEHLELNFVDEQQAPVKILLNGFKAGGKLHETAHDMVYVGNFDLALADTQEQAKVQADLQRLLVAKPQVAVEKLAFKTANGESHFNLAMDFASPSSFDLPPDQLGKQLRWSPT</sequence>
<name>A0A2A2KIW2_9BILA</name>
<organism evidence="1 2">
    <name type="scientific">Diploscapter pachys</name>
    <dbReference type="NCBI Taxonomy" id="2018661"/>
    <lineage>
        <taxon>Eukaryota</taxon>
        <taxon>Metazoa</taxon>
        <taxon>Ecdysozoa</taxon>
        <taxon>Nematoda</taxon>
        <taxon>Chromadorea</taxon>
        <taxon>Rhabditida</taxon>
        <taxon>Rhabditina</taxon>
        <taxon>Rhabditomorpha</taxon>
        <taxon>Rhabditoidea</taxon>
        <taxon>Rhabditidae</taxon>
        <taxon>Diploscapter</taxon>
    </lineage>
</organism>
<proteinExistence type="predicted"/>
<comment type="caution">
    <text evidence="1">The sequence shown here is derived from an EMBL/GenBank/DDBJ whole genome shotgun (WGS) entry which is preliminary data.</text>
</comment>
<keyword evidence="2" id="KW-1185">Reference proteome</keyword>
<dbReference type="AlphaFoldDB" id="A0A2A2KIW2"/>
<gene>
    <name evidence="1" type="ORF">WR25_08093</name>
</gene>
<accession>A0A2A2KIW2</accession>
<dbReference type="Proteomes" id="UP000218231">
    <property type="component" value="Unassembled WGS sequence"/>
</dbReference>
<protein>
    <submittedName>
        <fullName evidence="1">Uncharacterized protein</fullName>
    </submittedName>
</protein>
<evidence type="ECO:0000313" key="2">
    <source>
        <dbReference type="Proteomes" id="UP000218231"/>
    </source>
</evidence>
<evidence type="ECO:0000313" key="1">
    <source>
        <dbReference type="EMBL" id="PAV73803.1"/>
    </source>
</evidence>
<dbReference type="InterPro" id="IPR010352">
    <property type="entry name" value="DUF945"/>
</dbReference>
<dbReference type="Pfam" id="PF06097">
    <property type="entry name" value="DUF945"/>
    <property type="match status" value="1"/>
</dbReference>
<dbReference type="EMBL" id="LIAE01008506">
    <property type="protein sequence ID" value="PAV73803.1"/>
    <property type="molecule type" value="Genomic_DNA"/>
</dbReference>
<reference evidence="1 2" key="1">
    <citation type="journal article" date="2017" name="Curr. Biol.">
        <title>Genome architecture and evolution of a unichromosomal asexual nematode.</title>
        <authorList>
            <person name="Fradin H."/>
            <person name="Zegar C."/>
            <person name="Gutwein M."/>
            <person name="Lucas J."/>
            <person name="Kovtun M."/>
            <person name="Corcoran D."/>
            <person name="Baugh L.R."/>
            <person name="Kiontke K."/>
            <person name="Gunsalus K."/>
            <person name="Fitch D.H."/>
            <person name="Piano F."/>
        </authorList>
    </citation>
    <scope>NUCLEOTIDE SEQUENCE [LARGE SCALE GENOMIC DNA]</scope>
    <source>
        <strain evidence="1">PF1309</strain>
    </source>
</reference>